<dbReference type="AlphaFoldDB" id="A0A2I2ZGL5"/>
<organism evidence="3 4">
    <name type="scientific">Gorilla gorilla gorilla</name>
    <name type="common">Western lowland gorilla</name>
    <dbReference type="NCBI Taxonomy" id="9595"/>
    <lineage>
        <taxon>Eukaryota</taxon>
        <taxon>Metazoa</taxon>
        <taxon>Chordata</taxon>
        <taxon>Craniata</taxon>
        <taxon>Vertebrata</taxon>
        <taxon>Euteleostomi</taxon>
        <taxon>Mammalia</taxon>
        <taxon>Eutheria</taxon>
        <taxon>Euarchontoglires</taxon>
        <taxon>Primates</taxon>
        <taxon>Haplorrhini</taxon>
        <taxon>Catarrhini</taxon>
        <taxon>Hominidae</taxon>
        <taxon>Gorilla</taxon>
    </lineage>
</organism>
<name>A0A2I2ZGL5_GORGO</name>
<dbReference type="InterPro" id="IPR039876">
    <property type="entry name" value="HAP28"/>
</dbReference>
<evidence type="ECO:0000256" key="1">
    <source>
        <dbReference type="SAM" id="MobiDB-lite"/>
    </source>
</evidence>
<reference evidence="3" key="4">
    <citation type="submission" date="2025-09" db="UniProtKB">
        <authorList>
            <consortium name="Ensembl"/>
        </authorList>
    </citation>
    <scope>IDENTIFICATION</scope>
</reference>
<dbReference type="GO" id="GO:0005829">
    <property type="term" value="C:cytosol"/>
    <property type="evidence" value="ECO:0000318"/>
    <property type="project" value="GO_Central"/>
</dbReference>
<accession>A0A2I2ZGL5</accession>
<feature type="domain" description="Casein kinase substrate phosphoprotein PP28" evidence="2">
    <location>
        <begin position="70"/>
        <end position="147"/>
    </location>
</feature>
<dbReference type="OMA" id="GHKGQAR"/>
<evidence type="ECO:0000259" key="2">
    <source>
        <dbReference type="Pfam" id="PF10252"/>
    </source>
</evidence>
<evidence type="ECO:0000313" key="4">
    <source>
        <dbReference type="Proteomes" id="UP000001519"/>
    </source>
</evidence>
<protein>
    <recommendedName>
        <fullName evidence="2">Casein kinase substrate phosphoprotein PP28 domain-containing protein</fullName>
    </recommendedName>
</protein>
<reference evidence="3 4" key="2">
    <citation type="journal article" date="2012" name="Nature">
        <title>Insights into hominid evolution from the gorilla genome sequence.</title>
        <authorList>
            <person name="Scally A."/>
            <person name="Dutheil J.Y."/>
            <person name="Hillier L.W."/>
            <person name="Jordan G.E."/>
            <person name="Goodhead I."/>
            <person name="Herrero J."/>
            <person name="Hobolth A."/>
            <person name="Lappalainen T."/>
            <person name="Mailund T."/>
            <person name="Marques-Bonet T."/>
            <person name="McCarthy S."/>
            <person name="Montgomery S.H."/>
            <person name="Schwalie P.C."/>
            <person name="Tang Y.A."/>
            <person name="Ward M.C."/>
            <person name="Xue Y."/>
            <person name="Yngvadottir B."/>
            <person name="Alkan C."/>
            <person name="Andersen L.N."/>
            <person name="Ayub Q."/>
            <person name="Ball E.V."/>
            <person name="Beal K."/>
            <person name="Bradley B.J."/>
            <person name="Chen Y."/>
            <person name="Clee C.M."/>
            <person name="Fitzgerald S."/>
            <person name="Graves T.A."/>
            <person name="Gu Y."/>
            <person name="Heath P."/>
            <person name="Heger A."/>
            <person name="Karakoc E."/>
            <person name="Kolb-Kokocinski A."/>
            <person name="Laird G.K."/>
            <person name="Lunter G."/>
            <person name="Meader S."/>
            <person name="Mort M."/>
            <person name="Mullikin J.C."/>
            <person name="Munch K."/>
            <person name="O'Connor T.D."/>
            <person name="Phillips A.D."/>
            <person name="Prado-Martinez J."/>
            <person name="Rogers A.S."/>
            <person name="Sajjadian S."/>
            <person name="Schmidt D."/>
            <person name="Shaw K."/>
            <person name="Simpson J.T."/>
            <person name="Stenson P.D."/>
            <person name="Turner D.J."/>
            <person name="Vigilant L."/>
            <person name="Vilella A.J."/>
            <person name="Whitener W."/>
            <person name="Zhu B."/>
            <person name="Cooper D.N."/>
            <person name="de Jong P."/>
            <person name="Dermitzakis E.T."/>
            <person name="Eichler E.E."/>
            <person name="Flicek P."/>
            <person name="Goldman N."/>
            <person name="Mundy N.I."/>
            <person name="Ning Z."/>
            <person name="Odom D.T."/>
            <person name="Ponting C.P."/>
            <person name="Quail M.A."/>
            <person name="Ryder O.A."/>
            <person name="Searle S.M."/>
            <person name="Warren W.C."/>
            <person name="Wilson R.K."/>
            <person name="Schierup M.H."/>
            <person name="Rogers J."/>
            <person name="Tyler-Smith C."/>
            <person name="Durbin R."/>
        </authorList>
    </citation>
    <scope>NUCLEOTIDE SEQUENCE [LARGE SCALE GENOMIC DNA]</scope>
</reference>
<feature type="compositionally biased region" description="Basic residues" evidence="1">
    <location>
        <begin position="1"/>
        <end position="13"/>
    </location>
</feature>
<proteinExistence type="predicted"/>
<dbReference type="Proteomes" id="UP000001519">
    <property type="component" value="Chromosome 5"/>
</dbReference>
<reference evidence="4" key="1">
    <citation type="submission" date="2011-05" db="EMBL/GenBank/DDBJ databases">
        <title>Insights into the evolution of the great apes provided by the gorilla genome.</title>
        <authorList>
            <person name="Scally A."/>
        </authorList>
    </citation>
    <scope>NUCLEOTIDE SEQUENCE [LARGE SCALE GENOMIC DNA]</scope>
</reference>
<dbReference type="InterPro" id="IPR019380">
    <property type="entry name" value="Casein_kinase_sb_PP28"/>
</dbReference>
<dbReference type="PANTHER" id="PTHR22055">
    <property type="entry name" value="28 KDA HEAT- AND ACID-STABLE PHOSPHOPROTEIN PDGF-ASSOCIATED PROTEIN"/>
    <property type="match status" value="1"/>
</dbReference>
<dbReference type="EMBL" id="CABD030039460">
    <property type="status" value="NOT_ANNOTATED_CDS"/>
    <property type="molecule type" value="Genomic_DNA"/>
</dbReference>
<dbReference type="InParanoid" id="A0A2I2ZGL5"/>
<keyword evidence="4" id="KW-1185">Reference proteome</keyword>
<reference evidence="3" key="3">
    <citation type="submission" date="2025-08" db="UniProtKB">
        <authorList>
            <consortium name="Ensembl"/>
        </authorList>
    </citation>
    <scope>IDENTIFICATION</scope>
</reference>
<dbReference type="Pfam" id="PF10252">
    <property type="entry name" value="PP28"/>
    <property type="match status" value="1"/>
</dbReference>
<dbReference type="Ensembl" id="ENSGGOT00000022973.2">
    <property type="protein sequence ID" value="ENSGGOP00000046222.1"/>
    <property type="gene ID" value="ENSGGOG00000028128.2"/>
</dbReference>
<dbReference type="GeneTree" id="ENSGT00390000018509"/>
<feature type="region of interest" description="Disordered" evidence="1">
    <location>
        <begin position="1"/>
        <end position="57"/>
    </location>
</feature>
<sequence length="166" mass="19129">MPKGGRKGGHKGQARQYTSPEEIEAQLHAEKQKGKKRTKKKVEMGLQSEDEEGDYQQKCKGVEGLRDIENPNRVAQTTKKVTQLDLDGPTELSRREREEIEKQKAKERYMNMHLAGKSEQAKADLAQLAIIRKQREEAARKKEEERKAKDYATLSGKRMQSLFLYK</sequence>
<evidence type="ECO:0000313" key="3">
    <source>
        <dbReference type="Ensembl" id="ENSGGOP00000046222.1"/>
    </source>
</evidence>